<evidence type="ECO:0000313" key="5">
    <source>
        <dbReference type="Proteomes" id="UP000188929"/>
    </source>
</evidence>
<organism evidence="4 5">
    <name type="scientific">Pseudofrankia asymbiotica</name>
    <dbReference type="NCBI Taxonomy" id="1834516"/>
    <lineage>
        <taxon>Bacteria</taxon>
        <taxon>Bacillati</taxon>
        <taxon>Actinomycetota</taxon>
        <taxon>Actinomycetes</taxon>
        <taxon>Frankiales</taxon>
        <taxon>Frankiaceae</taxon>
        <taxon>Pseudofrankia</taxon>
    </lineage>
</organism>
<dbReference type="PRINTS" id="PR00081">
    <property type="entry name" value="GDHRDH"/>
</dbReference>
<comment type="caution">
    <text evidence="4">The sequence shown here is derived from an EMBL/GenBank/DDBJ whole genome shotgun (WGS) entry which is preliminary data.</text>
</comment>
<proteinExistence type="inferred from homology"/>
<protein>
    <submittedName>
        <fullName evidence="4">Short-chain dehydrogenase</fullName>
    </submittedName>
</protein>
<accession>A0A1V2IK35</accession>
<gene>
    <name evidence="4" type="ORF">BL253_02005</name>
</gene>
<dbReference type="InterPro" id="IPR036291">
    <property type="entry name" value="NAD(P)-bd_dom_sf"/>
</dbReference>
<dbReference type="PROSITE" id="PS00061">
    <property type="entry name" value="ADH_SHORT"/>
    <property type="match status" value="1"/>
</dbReference>
<evidence type="ECO:0000256" key="3">
    <source>
        <dbReference type="ARBA" id="ARBA00023002"/>
    </source>
</evidence>
<dbReference type="PANTHER" id="PTHR43618:SF8">
    <property type="entry name" value="7ALPHA-HYDROXYSTEROID DEHYDROGENASE"/>
    <property type="match status" value="1"/>
</dbReference>
<dbReference type="STRING" id="1834516.BL253_02005"/>
<dbReference type="InterPro" id="IPR020904">
    <property type="entry name" value="Sc_DH/Rdtase_CS"/>
</dbReference>
<dbReference type="EMBL" id="MOMC01000005">
    <property type="protein sequence ID" value="ONH33370.1"/>
    <property type="molecule type" value="Genomic_DNA"/>
</dbReference>
<dbReference type="PRINTS" id="PR00080">
    <property type="entry name" value="SDRFAMILY"/>
</dbReference>
<dbReference type="Pfam" id="PF13561">
    <property type="entry name" value="adh_short_C2"/>
    <property type="match status" value="1"/>
</dbReference>
<reference evidence="5" key="1">
    <citation type="submission" date="2016-10" db="EMBL/GenBank/DDBJ databases">
        <title>Frankia sp. NRRL B-16386 Genome sequencing.</title>
        <authorList>
            <person name="Ghodhbane-Gtari F."/>
            <person name="Swanson E."/>
            <person name="Gueddou A."/>
            <person name="Hezbri K."/>
            <person name="Ktari K."/>
            <person name="Nouioui I."/>
            <person name="Morris K."/>
            <person name="Simpson S."/>
            <person name="Abebe-Akele F."/>
            <person name="Thomas K."/>
            <person name="Gtari M."/>
            <person name="Tisa L.S."/>
        </authorList>
    </citation>
    <scope>NUCLEOTIDE SEQUENCE [LARGE SCALE GENOMIC DNA]</scope>
    <source>
        <strain evidence="5">NRRL B-16386</strain>
    </source>
</reference>
<comment type="similarity">
    <text evidence="1">Belongs to the short-chain dehydrogenases/reductases (SDR) family.</text>
</comment>
<keyword evidence="2" id="KW-0521">NADP</keyword>
<name>A0A1V2IK35_9ACTN</name>
<dbReference type="AlphaFoldDB" id="A0A1V2IK35"/>
<dbReference type="GO" id="GO:0016491">
    <property type="term" value="F:oxidoreductase activity"/>
    <property type="evidence" value="ECO:0007669"/>
    <property type="project" value="UniProtKB-KW"/>
</dbReference>
<dbReference type="PANTHER" id="PTHR43618">
    <property type="entry name" value="7-ALPHA-HYDROXYSTEROID DEHYDROGENASE"/>
    <property type="match status" value="1"/>
</dbReference>
<evidence type="ECO:0000313" key="4">
    <source>
        <dbReference type="EMBL" id="ONH33370.1"/>
    </source>
</evidence>
<keyword evidence="5" id="KW-1185">Reference proteome</keyword>
<dbReference type="Proteomes" id="UP000188929">
    <property type="component" value="Unassembled WGS sequence"/>
</dbReference>
<sequence>MDLGLGGAAVVVSGGSKGMGRAAVESFAREGARVAVLARGKAALDETVERALALGAVEAFGIVTDLTAAASVGAAFEEVGGRWGELNVLVNAAGPVEVGVRGFEGSDDAEWAATFDIGTLSAVRTVRAALPLLRAAAWARIVNVSAHSTRRQSPGLVAYTAAKAALTSVSKNLAQSLAPDGILVNTVSPGSFLSEGMKGYLRALPASRGIDPDSLTDAMRVIKEDFAHPAFLPRAGDPSEIGPVIAFVGSRTNSYMTSADINVDGGSDF</sequence>
<evidence type="ECO:0000256" key="2">
    <source>
        <dbReference type="ARBA" id="ARBA00022857"/>
    </source>
</evidence>
<dbReference type="InterPro" id="IPR052178">
    <property type="entry name" value="Sec_Metab_Biosynth_SDR"/>
</dbReference>
<dbReference type="OrthoDB" id="3676637at2"/>
<dbReference type="InterPro" id="IPR002347">
    <property type="entry name" value="SDR_fam"/>
</dbReference>
<dbReference type="Gene3D" id="3.40.50.720">
    <property type="entry name" value="NAD(P)-binding Rossmann-like Domain"/>
    <property type="match status" value="1"/>
</dbReference>
<dbReference type="SUPFAM" id="SSF51735">
    <property type="entry name" value="NAD(P)-binding Rossmann-fold domains"/>
    <property type="match status" value="1"/>
</dbReference>
<evidence type="ECO:0000256" key="1">
    <source>
        <dbReference type="ARBA" id="ARBA00006484"/>
    </source>
</evidence>
<dbReference type="RefSeq" id="WP_076813052.1">
    <property type="nucleotide sequence ID" value="NZ_MOMC01000005.1"/>
</dbReference>
<keyword evidence="3" id="KW-0560">Oxidoreductase</keyword>